<organism evidence="5 6">
    <name type="scientific">Flavobacterium nakdongensis</name>
    <dbReference type="NCBI Taxonomy" id="3073563"/>
    <lineage>
        <taxon>Bacteria</taxon>
        <taxon>Pseudomonadati</taxon>
        <taxon>Bacteroidota</taxon>
        <taxon>Flavobacteriia</taxon>
        <taxon>Flavobacteriales</taxon>
        <taxon>Flavobacteriaceae</taxon>
        <taxon>Flavobacterium</taxon>
    </lineage>
</organism>
<dbReference type="InterPro" id="IPR013783">
    <property type="entry name" value="Ig-like_fold"/>
</dbReference>
<dbReference type="SUPFAM" id="SSF49899">
    <property type="entry name" value="Concanavalin A-like lectins/glucanases"/>
    <property type="match status" value="1"/>
</dbReference>
<keyword evidence="2" id="KW-0732">Signal</keyword>
<dbReference type="SUPFAM" id="SSF49265">
    <property type="entry name" value="Fibronectin type III"/>
    <property type="match status" value="1"/>
</dbReference>
<gene>
    <name evidence="5" type="ORF">RF683_03200</name>
</gene>
<feature type="domain" description="Fibronectin type-III" evidence="3">
    <location>
        <begin position="267"/>
        <end position="357"/>
    </location>
</feature>
<dbReference type="Pfam" id="PF18962">
    <property type="entry name" value="Por_Secre_tail"/>
    <property type="match status" value="1"/>
</dbReference>
<evidence type="ECO:0000256" key="1">
    <source>
        <dbReference type="ARBA" id="ARBA00006865"/>
    </source>
</evidence>
<evidence type="ECO:0000313" key="6">
    <source>
        <dbReference type="Proteomes" id="UP001180481"/>
    </source>
</evidence>
<dbReference type="RefSeq" id="WP_309532773.1">
    <property type="nucleotide sequence ID" value="NZ_CP133721.1"/>
</dbReference>
<dbReference type="PANTHER" id="PTHR10963:SF55">
    <property type="entry name" value="GLYCOSIDE HYDROLASE FAMILY 16 PROTEIN"/>
    <property type="match status" value="1"/>
</dbReference>
<dbReference type="Pfam" id="PF00722">
    <property type="entry name" value="Glyco_hydro_16"/>
    <property type="match status" value="1"/>
</dbReference>
<dbReference type="InterPro" id="IPR003961">
    <property type="entry name" value="FN3_dom"/>
</dbReference>
<protein>
    <submittedName>
        <fullName evidence="5">Family 16 glycosylhydrolase</fullName>
    </submittedName>
</protein>
<dbReference type="Proteomes" id="UP001180481">
    <property type="component" value="Chromosome"/>
</dbReference>
<dbReference type="CDD" id="cd00063">
    <property type="entry name" value="FN3"/>
    <property type="match status" value="1"/>
</dbReference>
<dbReference type="PANTHER" id="PTHR10963">
    <property type="entry name" value="GLYCOSYL HYDROLASE-RELATED"/>
    <property type="match status" value="1"/>
</dbReference>
<dbReference type="EMBL" id="CP133721">
    <property type="protein sequence ID" value="WMW78469.1"/>
    <property type="molecule type" value="Genomic_DNA"/>
</dbReference>
<evidence type="ECO:0000256" key="2">
    <source>
        <dbReference type="ARBA" id="ARBA00022729"/>
    </source>
</evidence>
<feature type="domain" description="GH16" evidence="4">
    <location>
        <begin position="1"/>
        <end position="263"/>
    </location>
</feature>
<evidence type="ECO:0000259" key="3">
    <source>
        <dbReference type="PROSITE" id="PS50853"/>
    </source>
</evidence>
<dbReference type="Gene3D" id="2.60.120.200">
    <property type="match status" value="1"/>
</dbReference>
<dbReference type="PROSITE" id="PS50853">
    <property type="entry name" value="FN3"/>
    <property type="match status" value="1"/>
</dbReference>
<accession>A0ABY9RCC7</accession>
<dbReference type="NCBIfam" id="TIGR04183">
    <property type="entry name" value="Por_Secre_tail"/>
    <property type="match status" value="1"/>
</dbReference>
<dbReference type="InterPro" id="IPR050546">
    <property type="entry name" value="Glycosyl_Hydrlase_16"/>
</dbReference>
<dbReference type="Pfam" id="PF00041">
    <property type="entry name" value="fn3"/>
    <property type="match status" value="1"/>
</dbReference>
<keyword evidence="6" id="KW-1185">Reference proteome</keyword>
<proteinExistence type="inferred from homology"/>
<reference evidence="5" key="1">
    <citation type="submission" date="2023-09" db="EMBL/GenBank/DDBJ databases">
        <title>Flavobacterium sp. 20NA77.7 isolated from freshwater.</title>
        <authorList>
            <person name="Le V."/>
            <person name="Ko S.-R."/>
            <person name="Ahn C.-Y."/>
            <person name="Oh H.-M."/>
        </authorList>
    </citation>
    <scope>NUCLEOTIDE SEQUENCE</scope>
    <source>
        <strain evidence="5">20NA77.7</strain>
    </source>
</reference>
<dbReference type="Gene3D" id="2.60.40.10">
    <property type="entry name" value="Immunoglobulins"/>
    <property type="match status" value="1"/>
</dbReference>
<dbReference type="InterPro" id="IPR026444">
    <property type="entry name" value="Secre_tail"/>
</dbReference>
<name>A0ABY9RCC7_9FLAO</name>
<dbReference type="InterPro" id="IPR000757">
    <property type="entry name" value="Beta-glucanase-like"/>
</dbReference>
<dbReference type="InterPro" id="IPR013320">
    <property type="entry name" value="ConA-like_dom_sf"/>
</dbReference>
<evidence type="ECO:0000313" key="5">
    <source>
        <dbReference type="EMBL" id="WMW78469.1"/>
    </source>
</evidence>
<dbReference type="InterPro" id="IPR036116">
    <property type="entry name" value="FN3_sf"/>
</dbReference>
<sequence length="548" mass="60206">MYAQVDIVYSDLVWSDEFDGTGAINSVNWHHQTQLPAGGNWFNGEEQHYTNLMSNSYVQNGNLHIVAKKENFTDQGITKQYTSARLNSKFAFKYGRVDVRAKIPLDQGTWPAIWMLGKNVNEDGAFFDSNFGTTSWPACGEIDIMEHGITSSQPVNYIQSAIHTPSSYGSTVNIGGTLAADLANQFHIYSMNWSPNQISFLLDGIVFYTYNPSNKNALNWPFDLEQYVLLNIAMGGVAGTINPNYTQSEMVIDYVRVYQNTQVDTQQPAGFSVTTGTLTSSSIELLLNGSDNSGNVIYTITYGANTVTTTGTSGIQKSLVIPNLNPNTTYTFTITAADQSGNLAANNPQQVTATTLGFVGCTGTSSTAQIGAFSTGYTYSFETIGNSVKIIFQMLDTDKIGVVAYLWKQNPFTEYPMTNVFGTTFSYVLTNQQIGSSITYAVKFAYANGMSVTQYISYTVGSNCALNLTNFANTKIKLFPNPTNEILNFNSEININRVEVYSLLGSKICDCSFTTDSIDVSSLLNGEYIFIIYGSENEIIFSDKIIIN</sequence>
<dbReference type="CDD" id="cd08023">
    <property type="entry name" value="GH16_laminarinase_like"/>
    <property type="match status" value="1"/>
</dbReference>
<dbReference type="PROSITE" id="PS51762">
    <property type="entry name" value="GH16_2"/>
    <property type="match status" value="1"/>
</dbReference>
<comment type="similarity">
    <text evidence="1">Belongs to the glycosyl hydrolase 16 family.</text>
</comment>
<evidence type="ECO:0000259" key="4">
    <source>
        <dbReference type="PROSITE" id="PS51762"/>
    </source>
</evidence>